<gene>
    <name evidence="1" type="ORF">GCM10023094_38050</name>
</gene>
<sequence length="240" mass="23812">MLNLQPPSPRDSPPPFTGLLAEICADAAALRSRRRDALFGPPLLPASALDGVDAAAGPLWLRLDVAPETLPAAAPGLARIEVDCPLDQLDDALALAQGDPHPLPARLAIRVDPGAAGRGWAAESAERIAAAGAHPVLASGLGADAVADFLAVLAHSDAGFVAHASTGEEVVAILAATVAALRGDDIPAAFAAADPAPVAALSAAAAGAVREVLLAIAVPDAAAVEQHLHARGITAHLGGA</sequence>
<protein>
    <submittedName>
        <fullName evidence="1">Uncharacterized protein</fullName>
    </submittedName>
</protein>
<organism evidence="1 2">
    <name type="scientific">Rhodococcus olei</name>
    <dbReference type="NCBI Taxonomy" id="2161675"/>
    <lineage>
        <taxon>Bacteria</taxon>
        <taxon>Bacillati</taxon>
        <taxon>Actinomycetota</taxon>
        <taxon>Actinomycetes</taxon>
        <taxon>Mycobacteriales</taxon>
        <taxon>Nocardiaceae</taxon>
        <taxon>Rhodococcus</taxon>
    </lineage>
</organism>
<dbReference type="EMBL" id="BAABFB010000059">
    <property type="protein sequence ID" value="GAA4484586.1"/>
    <property type="molecule type" value="Genomic_DNA"/>
</dbReference>
<comment type="caution">
    <text evidence="1">The sequence shown here is derived from an EMBL/GenBank/DDBJ whole genome shotgun (WGS) entry which is preliminary data.</text>
</comment>
<reference evidence="2" key="1">
    <citation type="journal article" date="2019" name="Int. J. Syst. Evol. Microbiol.">
        <title>The Global Catalogue of Microorganisms (GCM) 10K type strain sequencing project: providing services to taxonomists for standard genome sequencing and annotation.</title>
        <authorList>
            <consortium name="The Broad Institute Genomics Platform"/>
            <consortium name="The Broad Institute Genome Sequencing Center for Infectious Disease"/>
            <person name="Wu L."/>
            <person name="Ma J."/>
        </authorList>
    </citation>
    <scope>NUCLEOTIDE SEQUENCE [LARGE SCALE GENOMIC DNA]</scope>
    <source>
        <strain evidence="2">JCM 32206</strain>
    </source>
</reference>
<evidence type="ECO:0000313" key="2">
    <source>
        <dbReference type="Proteomes" id="UP001501183"/>
    </source>
</evidence>
<proteinExistence type="predicted"/>
<dbReference type="Proteomes" id="UP001501183">
    <property type="component" value="Unassembled WGS sequence"/>
</dbReference>
<name>A0ABP8PA98_9NOCA</name>
<accession>A0ABP8PA98</accession>
<keyword evidence="2" id="KW-1185">Reference proteome</keyword>
<evidence type="ECO:0000313" key="1">
    <source>
        <dbReference type="EMBL" id="GAA4484586.1"/>
    </source>
</evidence>